<protein>
    <submittedName>
        <fullName evidence="8">Multidrug resistance protein Stp</fullName>
    </submittedName>
</protein>
<dbReference type="Gene3D" id="1.20.1250.20">
    <property type="entry name" value="MFS general substrate transporter like domains"/>
    <property type="match status" value="1"/>
</dbReference>
<feature type="transmembrane region" description="Helical" evidence="6">
    <location>
        <begin position="56"/>
        <end position="76"/>
    </location>
</feature>
<keyword evidence="5 6" id="KW-0472">Membrane</keyword>
<evidence type="ECO:0000259" key="7">
    <source>
        <dbReference type="PROSITE" id="PS50850"/>
    </source>
</evidence>
<dbReference type="InterPro" id="IPR036259">
    <property type="entry name" value="MFS_trans_sf"/>
</dbReference>
<feature type="transmembrane region" description="Helical" evidence="6">
    <location>
        <begin position="485"/>
        <end position="508"/>
    </location>
</feature>
<feature type="transmembrane region" description="Helical" evidence="6">
    <location>
        <begin position="306"/>
        <end position="325"/>
    </location>
</feature>
<dbReference type="PANTHER" id="PTHR42718:SF9">
    <property type="entry name" value="MAJOR FACILITATOR SUPERFAMILY MULTIDRUG TRANSPORTER MFSC"/>
    <property type="match status" value="1"/>
</dbReference>
<dbReference type="Proteomes" id="UP000267289">
    <property type="component" value="Unassembled WGS sequence"/>
</dbReference>
<dbReference type="Gene3D" id="1.20.1720.10">
    <property type="entry name" value="Multidrug resistance protein D"/>
    <property type="match status" value="1"/>
</dbReference>
<dbReference type="PROSITE" id="PS50850">
    <property type="entry name" value="MFS"/>
    <property type="match status" value="1"/>
</dbReference>
<dbReference type="InterPro" id="IPR011701">
    <property type="entry name" value="MFS"/>
</dbReference>
<reference evidence="8 9" key="1">
    <citation type="submission" date="2018-09" db="EMBL/GenBank/DDBJ databases">
        <authorList>
            <person name="Tagini F."/>
        </authorList>
    </citation>
    <scope>NUCLEOTIDE SEQUENCE [LARGE SCALE GENOMIC DNA]</scope>
    <source>
        <strain evidence="8 9">MK13</strain>
    </source>
</reference>
<evidence type="ECO:0000256" key="5">
    <source>
        <dbReference type="ARBA" id="ARBA00023136"/>
    </source>
</evidence>
<feature type="transmembrane region" description="Helical" evidence="6">
    <location>
        <begin position="17"/>
        <end position="36"/>
    </location>
</feature>
<evidence type="ECO:0000256" key="3">
    <source>
        <dbReference type="ARBA" id="ARBA00022692"/>
    </source>
</evidence>
<feature type="transmembrane region" description="Helical" evidence="6">
    <location>
        <begin position="143"/>
        <end position="162"/>
    </location>
</feature>
<feature type="transmembrane region" description="Helical" evidence="6">
    <location>
        <begin position="206"/>
        <end position="223"/>
    </location>
</feature>
<evidence type="ECO:0000256" key="6">
    <source>
        <dbReference type="SAM" id="Phobius"/>
    </source>
</evidence>
<keyword evidence="4 6" id="KW-1133">Transmembrane helix</keyword>
<feature type="transmembrane region" description="Helical" evidence="6">
    <location>
        <begin position="363"/>
        <end position="387"/>
    </location>
</feature>
<dbReference type="InterPro" id="IPR020846">
    <property type="entry name" value="MFS_dom"/>
</dbReference>
<evidence type="ECO:0000313" key="8">
    <source>
        <dbReference type="EMBL" id="VBA39949.1"/>
    </source>
</evidence>
<dbReference type="AlphaFoldDB" id="A0A498Q4R6"/>
<feature type="transmembrane region" description="Helical" evidence="6">
    <location>
        <begin position="337"/>
        <end position="357"/>
    </location>
</feature>
<feature type="domain" description="Major facilitator superfamily (MFS) profile" evidence="7">
    <location>
        <begin position="18"/>
        <end position="514"/>
    </location>
</feature>
<gene>
    <name evidence="8" type="primary">stp_1</name>
    <name evidence="8" type="ORF">LAUMK13_02843</name>
</gene>
<dbReference type="CDD" id="cd17321">
    <property type="entry name" value="MFS_MMR_MDR_like"/>
    <property type="match status" value="1"/>
</dbReference>
<keyword evidence="2" id="KW-0813">Transport</keyword>
<evidence type="ECO:0000256" key="1">
    <source>
        <dbReference type="ARBA" id="ARBA00004651"/>
    </source>
</evidence>
<dbReference type="PANTHER" id="PTHR42718">
    <property type="entry name" value="MAJOR FACILITATOR SUPERFAMILY MULTIDRUG TRANSPORTER MFSC"/>
    <property type="match status" value="1"/>
</dbReference>
<keyword evidence="9" id="KW-1185">Reference proteome</keyword>
<evidence type="ECO:0000256" key="2">
    <source>
        <dbReference type="ARBA" id="ARBA00022448"/>
    </source>
</evidence>
<feature type="transmembrane region" description="Helical" evidence="6">
    <location>
        <begin position="85"/>
        <end position="107"/>
    </location>
</feature>
<dbReference type="SUPFAM" id="SSF103473">
    <property type="entry name" value="MFS general substrate transporter"/>
    <property type="match status" value="1"/>
</dbReference>
<feature type="transmembrane region" description="Helical" evidence="6">
    <location>
        <begin position="408"/>
        <end position="427"/>
    </location>
</feature>
<feature type="transmembrane region" description="Helical" evidence="6">
    <location>
        <begin position="235"/>
        <end position="251"/>
    </location>
</feature>
<evidence type="ECO:0000256" key="4">
    <source>
        <dbReference type="ARBA" id="ARBA00022989"/>
    </source>
</evidence>
<feature type="transmembrane region" description="Helical" evidence="6">
    <location>
        <begin position="113"/>
        <end position="131"/>
    </location>
</feature>
<dbReference type="Pfam" id="PF07690">
    <property type="entry name" value="MFS_1"/>
    <property type="match status" value="1"/>
</dbReference>
<proteinExistence type="predicted"/>
<accession>A0A498Q4R6</accession>
<organism evidence="8 9">
    <name type="scientific">Mycobacterium innocens</name>
    <dbReference type="NCBI Taxonomy" id="2341083"/>
    <lineage>
        <taxon>Bacteria</taxon>
        <taxon>Bacillati</taxon>
        <taxon>Actinomycetota</taxon>
        <taxon>Actinomycetes</taxon>
        <taxon>Mycobacteriales</taxon>
        <taxon>Mycobacteriaceae</taxon>
        <taxon>Mycobacterium</taxon>
    </lineage>
</organism>
<name>A0A498Q4R6_9MYCO</name>
<feature type="transmembrane region" description="Helical" evidence="6">
    <location>
        <begin position="174"/>
        <end position="194"/>
    </location>
</feature>
<feature type="transmembrane region" description="Helical" evidence="6">
    <location>
        <begin position="271"/>
        <end position="294"/>
    </location>
</feature>
<comment type="subcellular location">
    <subcellularLocation>
        <location evidence="1">Cell membrane</location>
        <topology evidence="1">Multi-pass membrane protein</topology>
    </subcellularLocation>
</comment>
<dbReference type="GO" id="GO:0022857">
    <property type="term" value="F:transmembrane transporter activity"/>
    <property type="evidence" value="ECO:0007669"/>
    <property type="project" value="InterPro"/>
</dbReference>
<keyword evidence="3 6" id="KW-0812">Transmembrane</keyword>
<sequence>MTVAQVSHRAMTPRQRLTVVATGLGIFMVFVDVNIVNVALPSIQAVYKTGEQGLQWAVAGYSLGMAAVLMSCALIGDRYGRRRGFFVGLGVFAAASLICAVPVSLGILTVARIVQGVGAAFISVLSLALLSHTFPDPGMKARAIAGWMAIGCIGAGSAPALGGVLVEGLGWRSVFAVNVPLGAIVWLLTALSVTESKDPDPTQLDWPGQLLFAPAIAVIAYAIIEAPRVDRQPGLIVTLLLVATALLLFFVQHERRAAFPLIDLHLFTDPVYRSALVVYFVVMSCYFGTLMVITQHFQNVRGFSPLHAGLLMLPVPVGFGIASLLAGRAVERWGPRLPLLICLTAMIAGLMLFGMAIGRVMPVVITGLALFGAGAGGCATPLLSIGMTEVDDHRAGMAAGLINLQRSLGSIFGVALLGSILAGWLSATLPERLDTVISEPGERAAVLSSVVDGANPRAHAADIGPGHPMTSAQEQLVVRVADKEFIRGVQLAVAGAAVLLLGALALGLRRFPTGLPTAPQRD</sequence>
<dbReference type="GO" id="GO:0005886">
    <property type="term" value="C:plasma membrane"/>
    <property type="evidence" value="ECO:0007669"/>
    <property type="project" value="UniProtKB-SubCell"/>
</dbReference>
<dbReference type="EMBL" id="UPHQ01000132">
    <property type="protein sequence ID" value="VBA39949.1"/>
    <property type="molecule type" value="Genomic_DNA"/>
</dbReference>
<evidence type="ECO:0000313" key="9">
    <source>
        <dbReference type="Proteomes" id="UP000267289"/>
    </source>
</evidence>